<evidence type="ECO:0000259" key="1">
    <source>
        <dbReference type="Pfam" id="PF25372"/>
    </source>
</evidence>
<sequence>MSKSLLWDFKNNLIIVGDIAIQSLHDSATVRIISAENVRKILKAWDFDETVINSWYNDVEVPVEENDTFYVARIAILCGMKHFHASDCPIINAPHAKIHLRLTDKNHAWMVNALSYRILTKQFCQQKAVFPSYLYSLNIQTVALFTSYGIASLKLLISACHSLRVLAISDIVDDELVKIITISCPSLRCIRLSSCDGDSLELIAKTYPHLLSLDLGGDSCPISDAGIKSLTQSCTELQAIDLDNCEYITDKSIEYIANSCPNLKKLGLICCNTITENAIVALLRCCTQIETLLIPECNVSDKTMSVITESCPQLRALDVCSKILTDEPVIALIESCRKVEDLVLHYRNMTTSVINTIAQNCPVLRLLDVECDQELSVDSIGTLLRGCTIRGRLALPENVALNSDIDKLVSELAPHLMKCSPGIWISKSWDIYSIRDELELCQNI</sequence>
<dbReference type="GO" id="GO:0019005">
    <property type="term" value="C:SCF ubiquitin ligase complex"/>
    <property type="evidence" value="ECO:0007669"/>
    <property type="project" value="TreeGrafter"/>
</dbReference>
<dbReference type="AlphaFoldDB" id="A0A2I1HLA9"/>
<evidence type="ECO:0000313" key="2">
    <source>
        <dbReference type="EMBL" id="PKY59668.1"/>
    </source>
</evidence>
<dbReference type="VEuPathDB" id="FungiDB:RhiirA1_528652"/>
<protein>
    <submittedName>
        <fullName evidence="2">RNI-like protein</fullName>
    </submittedName>
</protein>
<dbReference type="EMBL" id="LLXI01003696">
    <property type="protein sequence ID" value="PKY59668.1"/>
    <property type="molecule type" value="Genomic_DNA"/>
</dbReference>
<feature type="domain" description="F-box/LRR-repeat protein 15-like leucin rich repeat" evidence="1">
    <location>
        <begin position="202"/>
        <end position="342"/>
    </location>
</feature>
<name>A0A2I1HLA9_9GLOM</name>
<dbReference type="SUPFAM" id="SSF52047">
    <property type="entry name" value="RNI-like"/>
    <property type="match status" value="1"/>
</dbReference>
<dbReference type="VEuPathDB" id="FungiDB:RhiirFUN_025860"/>
<evidence type="ECO:0000313" key="3">
    <source>
        <dbReference type="Proteomes" id="UP000234323"/>
    </source>
</evidence>
<organism evidence="2 3">
    <name type="scientific">Rhizophagus irregularis</name>
    <dbReference type="NCBI Taxonomy" id="588596"/>
    <lineage>
        <taxon>Eukaryota</taxon>
        <taxon>Fungi</taxon>
        <taxon>Fungi incertae sedis</taxon>
        <taxon>Mucoromycota</taxon>
        <taxon>Glomeromycotina</taxon>
        <taxon>Glomeromycetes</taxon>
        <taxon>Glomerales</taxon>
        <taxon>Glomeraceae</taxon>
        <taxon>Rhizophagus</taxon>
    </lineage>
</organism>
<dbReference type="Gene3D" id="3.80.10.10">
    <property type="entry name" value="Ribonuclease Inhibitor"/>
    <property type="match status" value="1"/>
</dbReference>
<gene>
    <name evidence="2" type="ORF">RhiirA4_516056</name>
</gene>
<accession>A0A2I1HLA9</accession>
<dbReference type="GO" id="GO:0031146">
    <property type="term" value="P:SCF-dependent proteasomal ubiquitin-dependent protein catabolic process"/>
    <property type="evidence" value="ECO:0007669"/>
    <property type="project" value="TreeGrafter"/>
</dbReference>
<proteinExistence type="predicted"/>
<keyword evidence="3" id="KW-1185">Reference proteome</keyword>
<dbReference type="InterPro" id="IPR057207">
    <property type="entry name" value="FBXL15_LRR"/>
</dbReference>
<dbReference type="Proteomes" id="UP000234323">
    <property type="component" value="Unassembled WGS sequence"/>
</dbReference>
<dbReference type="VEuPathDB" id="FungiDB:FUN_022177"/>
<comment type="caution">
    <text evidence="2">The sequence shown here is derived from an EMBL/GenBank/DDBJ whole genome shotgun (WGS) entry which is preliminary data.</text>
</comment>
<dbReference type="PANTHER" id="PTHR13318">
    <property type="entry name" value="PARTNER OF PAIRED, ISOFORM B-RELATED"/>
    <property type="match status" value="1"/>
</dbReference>
<dbReference type="SMART" id="SM00367">
    <property type="entry name" value="LRR_CC"/>
    <property type="match status" value="6"/>
</dbReference>
<dbReference type="InterPro" id="IPR006553">
    <property type="entry name" value="Leu-rich_rpt_Cys-con_subtyp"/>
</dbReference>
<dbReference type="Pfam" id="PF25372">
    <property type="entry name" value="DUF7885"/>
    <property type="match status" value="1"/>
</dbReference>
<reference evidence="2 3" key="1">
    <citation type="submission" date="2015-10" db="EMBL/GenBank/DDBJ databases">
        <title>Genome analyses suggest a sexual origin of heterokaryosis in a supposedly ancient asexual fungus.</title>
        <authorList>
            <person name="Ropars J."/>
            <person name="Sedzielewska K."/>
            <person name="Noel J."/>
            <person name="Charron P."/>
            <person name="Farinelli L."/>
            <person name="Marton T."/>
            <person name="Kruger M."/>
            <person name="Pelin A."/>
            <person name="Brachmann A."/>
            <person name="Corradi N."/>
        </authorList>
    </citation>
    <scope>NUCLEOTIDE SEQUENCE [LARGE SCALE GENOMIC DNA]</scope>
    <source>
        <strain evidence="2 3">A4</strain>
    </source>
</reference>
<dbReference type="InterPro" id="IPR032675">
    <property type="entry name" value="LRR_dom_sf"/>
</dbReference>